<dbReference type="InterPro" id="IPR009702">
    <property type="entry name" value="DUF1284"/>
</dbReference>
<dbReference type="Pfam" id="PF06935">
    <property type="entry name" value="DUF1284"/>
    <property type="match status" value="1"/>
</dbReference>
<dbReference type="RefSeq" id="WP_186867172.1">
    <property type="nucleotide sequence ID" value="NZ_JACOPH010000007.1"/>
</dbReference>
<sequence length="126" mass="14471">MDKQEYQYRIRAHHGMCLAFFKGNGYSSGFTKHMGNVKYALEENPMIKVLADEDDICKECPNKDMSCVADGKAAAYDREVLLRCHIQPGEVMPYSEFAKKVYDCILSIGTREEICGNCRWNELCHF</sequence>
<comment type="caution">
    <text evidence="1">The sequence shown here is derived from an EMBL/GenBank/DDBJ whole genome shotgun (WGS) entry which is preliminary data.</text>
</comment>
<evidence type="ECO:0000313" key="2">
    <source>
        <dbReference type="Proteomes" id="UP000606720"/>
    </source>
</evidence>
<gene>
    <name evidence="1" type="ORF">H8S17_09720</name>
</gene>
<keyword evidence="2" id="KW-1185">Reference proteome</keyword>
<organism evidence="1 2">
    <name type="scientific">Roseburia zhanii</name>
    <dbReference type="NCBI Taxonomy" id="2763064"/>
    <lineage>
        <taxon>Bacteria</taxon>
        <taxon>Bacillati</taxon>
        <taxon>Bacillota</taxon>
        <taxon>Clostridia</taxon>
        <taxon>Lachnospirales</taxon>
        <taxon>Lachnospiraceae</taxon>
        <taxon>Roseburia</taxon>
    </lineage>
</organism>
<evidence type="ECO:0000313" key="1">
    <source>
        <dbReference type="EMBL" id="MBC5714483.1"/>
    </source>
</evidence>
<protein>
    <submittedName>
        <fullName evidence="1">DUF1284 domain-containing protein</fullName>
    </submittedName>
</protein>
<dbReference type="Proteomes" id="UP000606720">
    <property type="component" value="Unassembled WGS sequence"/>
</dbReference>
<name>A0A923LPF1_9FIRM</name>
<accession>A0A923LPF1</accession>
<dbReference type="AlphaFoldDB" id="A0A923LPF1"/>
<proteinExistence type="predicted"/>
<reference evidence="1" key="1">
    <citation type="submission" date="2020-08" db="EMBL/GenBank/DDBJ databases">
        <title>Genome public.</title>
        <authorList>
            <person name="Liu C."/>
            <person name="Sun Q."/>
        </authorList>
    </citation>
    <scope>NUCLEOTIDE SEQUENCE</scope>
    <source>
        <strain evidence="1">BX1005</strain>
    </source>
</reference>
<dbReference type="EMBL" id="JACOPH010000007">
    <property type="protein sequence ID" value="MBC5714483.1"/>
    <property type="molecule type" value="Genomic_DNA"/>
</dbReference>